<dbReference type="Pfam" id="PF10025">
    <property type="entry name" value="DUF2267"/>
    <property type="match status" value="1"/>
</dbReference>
<dbReference type="AlphaFoldDB" id="A0A317K7R0"/>
<protein>
    <recommendedName>
        <fullName evidence="4">DUF2267 domain-containing protein</fullName>
    </recommendedName>
</protein>
<organism evidence="2 3">
    <name type="scientific">Micromonospora globispora</name>
    <dbReference type="NCBI Taxonomy" id="1450148"/>
    <lineage>
        <taxon>Bacteria</taxon>
        <taxon>Bacillati</taxon>
        <taxon>Actinomycetota</taxon>
        <taxon>Actinomycetes</taxon>
        <taxon>Micromonosporales</taxon>
        <taxon>Micromonosporaceae</taxon>
        <taxon>Micromonospora</taxon>
    </lineage>
</organism>
<dbReference type="Gene3D" id="1.10.490.110">
    <property type="entry name" value="Uncharacterized conserved protein DUF2267"/>
    <property type="match status" value="1"/>
</dbReference>
<dbReference type="InterPro" id="IPR038282">
    <property type="entry name" value="DUF2267_sf"/>
</dbReference>
<gene>
    <name evidence="2" type="ORF">DLJ46_13235</name>
</gene>
<dbReference type="RefSeq" id="WP_109944973.1">
    <property type="nucleotide sequence ID" value="NZ_QGGF01000324.1"/>
</dbReference>
<keyword evidence="3" id="KW-1185">Reference proteome</keyword>
<evidence type="ECO:0008006" key="4">
    <source>
        <dbReference type="Google" id="ProtNLM"/>
    </source>
</evidence>
<feature type="compositionally biased region" description="Low complexity" evidence="1">
    <location>
        <begin position="58"/>
        <end position="82"/>
    </location>
</feature>
<feature type="region of interest" description="Disordered" evidence="1">
    <location>
        <begin position="39"/>
        <end position="82"/>
    </location>
</feature>
<proteinExistence type="predicted"/>
<evidence type="ECO:0000256" key="1">
    <source>
        <dbReference type="SAM" id="MobiDB-lite"/>
    </source>
</evidence>
<name>A0A317K7R0_9ACTN</name>
<evidence type="ECO:0000313" key="2">
    <source>
        <dbReference type="EMBL" id="PWU47906.1"/>
    </source>
</evidence>
<evidence type="ECO:0000313" key="3">
    <source>
        <dbReference type="Proteomes" id="UP000245683"/>
    </source>
</evidence>
<sequence length="82" mass="8788">MNRSEFVDSVARRSGIPQAQFEVLTRTTLQTLAERLTAGEAKDLGEQLPAELGTTCVRPRGAQSRSGRRSSSSASARNPGRG</sequence>
<comment type="caution">
    <text evidence="2">The sequence shown here is derived from an EMBL/GenBank/DDBJ whole genome shotgun (WGS) entry which is preliminary data.</text>
</comment>
<dbReference type="InterPro" id="IPR018727">
    <property type="entry name" value="DUF2267"/>
</dbReference>
<dbReference type="Proteomes" id="UP000245683">
    <property type="component" value="Unassembled WGS sequence"/>
</dbReference>
<accession>A0A317K7R0</accession>
<reference evidence="3" key="1">
    <citation type="submission" date="2018-05" db="EMBL/GenBank/DDBJ databases">
        <title>Micromonospora globispora sp. nov. and Micromonospora rugosa sp. nov., isolated from marine sediment.</title>
        <authorList>
            <person name="Carro L."/>
            <person name="Aysel V."/>
            <person name="Cetin D."/>
            <person name="Igual J.M."/>
            <person name="Klenk H.-P."/>
            <person name="Trujillo M.E."/>
            <person name="Sahin N."/>
        </authorList>
    </citation>
    <scope>NUCLEOTIDE SEQUENCE [LARGE SCALE GENOMIC DNA]</scope>
    <source>
        <strain evidence="3">S2904</strain>
    </source>
</reference>
<dbReference type="EMBL" id="QGSV01000173">
    <property type="protein sequence ID" value="PWU47906.1"/>
    <property type="molecule type" value="Genomic_DNA"/>
</dbReference>
<dbReference type="OrthoDB" id="952780at2"/>